<protein>
    <submittedName>
        <fullName evidence="6">DNA-binding transcriptional regulator, LysR family</fullName>
    </submittedName>
</protein>
<dbReference type="RefSeq" id="WP_093268234.1">
    <property type="nucleotide sequence ID" value="NZ_FNOK01000021.1"/>
</dbReference>
<gene>
    <name evidence="6" type="ORF">SAMN05216215_102117</name>
</gene>
<feature type="domain" description="HTH lysR-type" evidence="5">
    <location>
        <begin position="1"/>
        <end position="58"/>
    </location>
</feature>
<organism evidence="6 7">
    <name type="scientific">Saccharopolyspora shandongensis</name>
    <dbReference type="NCBI Taxonomy" id="418495"/>
    <lineage>
        <taxon>Bacteria</taxon>
        <taxon>Bacillati</taxon>
        <taxon>Actinomycetota</taxon>
        <taxon>Actinomycetes</taxon>
        <taxon>Pseudonocardiales</taxon>
        <taxon>Pseudonocardiaceae</taxon>
        <taxon>Saccharopolyspora</taxon>
    </lineage>
</organism>
<evidence type="ECO:0000256" key="1">
    <source>
        <dbReference type="ARBA" id="ARBA00009437"/>
    </source>
</evidence>
<dbReference type="SUPFAM" id="SSF46785">
    <property type="entry name" value="Winged helix' DNA-binding domain"/>
    <property type="match status" value="1"/>
</dbReference>
<dbReference type="InterPro" id="IPR050950">
    <property type="entry name" value="HTH-type_LysR_regulators"/>
</dbReference>
<dbReference type="Gene3D" id="3.40.190.290">
    <property type="match status" value="1"/>
</dbReference>
<comment type="similarity">
    <text evidence="1">Belongs to the LysR transcriptional regulatory family.</text>
</comment>
<dbReference type="InterPro" id="IPR000847">
    <property type="entry name" value="LysR_HTH_N"/>
</dbReference>
<dbReference type="Pfam" id="PF03466">
    <property type="entry name" value="LysR_substrate"/>
    <property type="match status" value="1"/>
</dbReference>
<evidence type="ECO:0000259" key="5">
    <source>
        <dbReference type="PROSITE" id="PS50931"/>
    </source>
</evidence>
<dbReference type="AlphaFoldDB" id="A0A1H3HMX6"/>
<dbReference type="InterPro" id="IPR005119">
    <property type="entry name" value="LysR_subst-bd"/>
</dbReference>
<dbReference type="PRINTS" id="PR00039">
    <property type="entry name" value="HTHLYSR"/>
</dbReference>
<evidence type="ECO:0000256" key="3">
    <source>
        <dbReference type="ARBA" id="ARBA00023125"/>
    </source>
</evidence>
<dbReference type="GO" id="GO:0003700">
    <property type="term" value="F:DNA-binding transcription factor activity"/>
    <property type="evidence" value="ECO:0007669"/>
    <property type="project" value="InterPro"/>
</dbReference>
<dbReference type="GO" id="GO:0005829">
    <property type="term" value="C:cytosol"/>
    <property type="evidence" value="ECO:0007669"/>
    <property type="project" value="TreeGrafter"/>
</dbReference>
<keyword evidence="3 6" id="KW-0238">DNA-binding</keyword>
<name>A0A1H3HMX6_9PSEU</name>
<evidence type="ECO:0000256" key="2">
    <source>
        <dbReference type="ARBA" id="ARBA00023015"/>
    </source>
</evidence>
<accession>A0A1H3HMX6</accession>
<dbReference type="InterPro" id="IPR036390">
    <property type="entry name" value="WH_DNA-bd_sf"/>
</dbReference>
<keyword evidence="4" id="KW-0804">Transcription</keyword>
<keyword evidence="7" id="KW-1185">Reference proteome</keyword>
<dbReference type="SUPFAM" id="SSF53850">
    <property type="entry name" value="Periplasmic binding protein-like II"/>
    <property type="match status" value="1"/>
</dbReference>
<keyword evidence="2" id="KW-0805">Transcription regulation</keyword>
<evidence type="ECO:0000256" key="4">
    <source>
        <dbReference type="ARBA" id="ARBA00023163"/>
    </source>
</evidence>
<dbReference type="InterPro" id="IPR036388">
    <property type="entry name" value="WH-like_DNA-bd_sf"/>
</dbReference>
<dbReference type="OrthoDB" id="3636008at2"/>
<proteinExistence type="inferred from homology"/>
<dbReference type="GO" id="GO:0003677">
    <property type="term" value="F:DNA binding"/>
    <property type="evidence" value="ECO:0007669"/>
    <property type="project" value="UniProtKB-KW"/>
</dbReference>
<dbReference type="PROSITE" id="PS50931">
    <property type="entry name" value="HTH_LYSR"/>
    <property type="match status" value="1"/>
</dbReference>
<evidence type="ECO:0000313" key="6">
    <source>
        <dbReference type="EMBL" id="SDY16837.1"/>
    </source>
</evidence>
<reference evidence="7" key="1">
    <citation type="submission" date="2016-10" db="EMBL/GenBank/DDBJ databases">
        <authorList>
            <person name="Varghese N."/>
            <person name="Submissions S."/>
        </authorList>
    </citation>
    <scope>NUCLEOTIDE SEQUENCE [LARGE SCALE GENOMIC DNA]</scope>
    <source>
        <strain evidence="7">CGMCC 4.3530</strain>
    </source>
</reference>
<sequence>MRFAQLRYLEAALRTGSFRQAAKELDIAQPTITNQIQRLEEELGVGLVIRGARGVRPTYAAERILPHLVAAVQAERLLREEASAIGGLKLGSVRLGTVPAASQTILPGVVKRLLSDYPNLRFEVEEGPSRMVGRSVLGGHFDAGLVTRLDGIELVPAEHDLLHHIDLLAGRIVLAVPEDHRLATKNTFEAHDLEGEALIFPAKSSVLHTAFEQLLEGIEARIVYTTNNAQASQHMVRAGVGICMANTLLSSTVSGDGVALIPLPFPWAHASISAIVRKAEARTSAVQAFLGLLRDSVKNLRSPWADSPQEQCVRGPRR</sequence>
<dbReference type="EMBL" id="FNOK01000021">
    <property type="protein sequence ID" value="SDY16837.1"/>
    <property type="molecule type" value="Genomic_DNA"/>
</dbReference>
<dbReference type="STRING" id="418495.SAMN05216215_102117"/>
<dbReference type="PANTHER" id="PTHR30419">
    <property type="entry name" value="HTH-TYPE TRANSCRIPTIONAL REGULATOR YBHD"/>
    <property type="match status" value="1"/>
</dbReference>
<dbReference type="Gene3D" id="1.10.10.10">
    <property type="entry name" value="Winged helix-like DNA-binding domain superfamily/Winged helix DNA-binding domain"/>
    <property type="match status" value="1"/>
</dbReference>
<dbReference type="CDD" id="cd05466">
    <property type="entry name" value="PBP2_LTTR_substrate"/>
    <property type="match status" value="1"/>
</dbReference>
<dbReference type="Pfam" id="PF00126">
    <property type="entry name" value="HTH_1"/>
    <property type="match status" value="1"/>
</dbReference>
<evidence type="ECO:0000313" key="7">
    <source>
        <dbReference type="Proteomes" id="UP000199529"/>
    </source>
</evidence>
<dbReference type="Proteomes" id="UP000199529">
    <property type="component" value="Unassembled WGS sequence"/>
</dbReference>